<dbReference type="InterPro" id="IPR010982">
    <property type="entry name" value="Lambda_DNA-bd_dom_sf"/>
</dbReference>
<gene>
    <name evidence="2" type="ORF">SAMN05192557_0251</name>
</gene>
<proteinExistence type="predicted"/>
<evidence type="ECO:0000259" key="1">
    <source>
        <dbReference type="PROSITE" id="PS50943"/>
    </source>
</evidence>
<dbReference type="SUPFAM" id="SSF47413">
    <property type="entry name" value="lambda repressor-like DNA-binding domains"/>
    <property type="match status" value="1"/>
</dbReference>
<dbReference type="Proteomes" id="UP000243605">
    <property type="component" value="Unassembled WGS sequence"/>
</dbReference>
<reference evidence="2 3" key="1">
    <citation type="submission" date="2016-10" db="EMBL/GenBank/DDBJ databases">
        <authorList>
            <person name="Varghese N."/>
            <person name="Submissions S."/>
        </authorList>
    </citation>
    <scope>NUCLEOTIDE SEQUENCE [LARGE SCALE GENOMIC DNA]</scope>
    <source>
        <strain evidence="2 3">IBRC-M10081</strain>
    </source>
</reference>
<dbReference type="Pfam" id="PF18768">
    <property type="entry name" value="RNPP_C"/>
    <property type="match status" value="1"/>
</dbReference>
<dbReference type="RefSeq" id="WP_180366169.1">
    <property type="nucleotide sequence ID" value="NZ_FOIT01000001.1"/>
</dbReference>
<dbReference type="PANTHER" id="PTHR37038:SF14">
    <property type="entry name" value="TRANSCRIPTIONAL ACTIVATOR"/>
    <property type="match status" value="1"/>
</dbReference>
<dbReference type="SUPFAM" id="SSF48452">
    <property type="entry name" value="TPR-like"/>
    <property type="match status" value="1"/>
</dbReference>
<dbReference type="InterPro" id="IPR001387">
    <property type="entry name" value="Cro/C1-type_HTH"/>
</dbReference>
<organism evidence="2 3">
    <name type="scientific">Aliicoccus persicus</name>
    <dbReference type="NCBI Taxonomy" id="930138"/>
    <lineage>
        <taxon>Bacteria</taxon>
        <taxon>Bacillati</taxon>
        <taxon>Bacillota</taxon>
        <taxon>Bacilli</taxon>
        <taxon>Bacillales</taxon>
        <taxon>Staphylococcaceae</taxon>
        <taxon>Aliicoccus</taxon>
    </lineage>
</organism>
<dbReference type="SMART" id="SM00530">
    <property type="entry name" value="HTH_XRE"/>
    <property type="match status" value="1"/>
</dbReference>
<dbReference type="Gene3D" id="1.25.40.10">
    <property type="entry name" value="Tetratricopeptide repeat domain"/>
    <property type="match status" value="1"/>
</dbReference>
<dbReference type="Pfam" id="PF01381">
    <property type="entry name" value="HTH_3"/>
    <property type="match status" value="1"/>
</dbReference>
<name>A0A662Z0K5_9STAP</name>
<accession>A0A662Z0K5</accession>
<dbReference type="InterPro" id="IPR041315">
    <property type="entry name" value="PlcR_TPR"/>
</dbReference>
<keyword evidence="3" id="KW-1185">Reference proteome</keyword>
<dbReference type="PROSITE" id="PS50943">
    <property type="entry name" value="HTH_CROC1"/>
    <property type="match status" value="1"/>
</dbReference>
<dbReference type="CDD" id="cd00093">
    <property type="entry name" value="HTH_XRE"/>
    <property type="match status" value="1"/>
</dbReference>
<dbReference type="InterPro" id="IPR053163">
    <property type="entry name" value="HTH-type_regulator_Rgg"/>
</dbReference>
<dbReference type="InterPro" id="IPR011990">
    <property type="entry name" value="TPR-like_helical_dom_sf"/>
</dbReference>
<evidence type="ECO:0000313" key="2">
    <source>
        <dbReference type="EMBL" id="SEV82463.1"/>
    </source>
</evidence>
<dbReference type="AlphaFoldDB" id="A0A662Z0K5"/>
<evidence type="ECO:0000313" key="3">
    <source>
        <dbReference type="Proteomes" id="UP000243605"/>
    </source>
</evidence>
<sequence length="315" mass="37066">MADKNNKILGARIKKARLAKGFTQAKLAEGICTQAQISNIEKGTNNDNPSSHTLFLLSEKLDTSMSYLYGQDNAFHGNVQDIEFDELREIINRIKSRRDYETLNYIIKHELENFNNTDEFFNQYLQWHKALVVYYVEDNFEKAESLILNALNITIGEESLRTTTQKIRVKMSYSNFLMNQERHDEAKVLLDECMSDYDELIQNNSMSFELLELHNYLILNLSNIYFNQQKYEEILELISKAIEQSHKYNSMVSLGDFYYQIALANKRLNHLELYFMNVEKALTIFDLQRNDQMYMFVSKKLELTNKELELLTVSK</sequence>
<protein>
    <submittedName>
        <fullName evidence="2">Transcriptional regulator, XRE family</fullName>
    </submittedName>
</protein>
<dbReference type="PANTHER" id="PTHR37038">
    <property type="entry name" value="TRANSCRIPTIONAL REGULATOR-RELATED"/>
    <property type="match status" value="1"/>
</dbReference>
<feature type="domain" description="HTH cro/C1-type" evidence="1">
    <location>
        <begin position="13"/>
        <end position="68"/>
    </location>
</feature>
<dbReference type="GO" id="GO:0003677">
    <property type="term" value="F:DNA binding"/>
    <property type="evidence" value="ECO:0007669"/>
    <property type="project" value="InterPro"/>
</dbReference>
<dbReference type="EMBL" id="FOIT01000001">
    <property type="protein sequence ID" value="SEV82463.1"/>
    <property type="molecule type" value="Genomic_DNA"/>
</dbReference>